<evidence type="ECO:0000313" key="2">
    <source>
        <dbReference type="EMBL" id="ORX93120.1"/>
    </source>
</evidence>
<dbReference type="Pfam" id="PF08241">
    <property type="entry name" value="Methyltransf_11"/>
    <property type="match status" value="1"/>
</dbReference>
<dbReference type="STRING" id="1314790.A0A1Y1Y528"/>
<dbReference type="AlphaFoldDB" id="A0A1Y1Y528"/>
<dbReference type="InterPro" id="IPR013216">
    <property type="entry name" value="Methyltransf_11"/>
</dbReference>
<dbReference type="GO" id="GO:0008757">
    <property type="term" value="F:S-adenosylmethionine-dependent methyltransferase activity"/>
    <property type="evidence" value="ECO:0007669"/>
    <property type="project" value="InterPro"/>
</dbReference>
<dbReference type="PANTHER" id="PTHR43591">
    <property type="entry name" value="METHYLTRANSFERASE"/>
    <property type="match status" value="1"/>
</dbReference>
<feature type="domain" description="Methyltransferase type 11" evidence="1">
    <location>
        <begin position="52"/>
        <end position="154"/>
    </location>
</feature>
<dbReference type="OrthoDB" id="2013972at2759"/>
<dbReference type="CDD" id="cd02440">
    <property type="entry name" value="AdoMet_MTases"/>
    <property type="match status" value="1"/>
</dbReference>
<dbReference type="PANTHER" id="PTHR43591:SF105">
    <property type="entry name" value="METHYLTRANSFERASE DOMAIN-CONTAINING PROTEIN-RELATED"/>
    <property type="match status" value="1"/>
</dbReference>
<keyword evidence="3" id="KW-1185">Reference proteome</keyword>
<evidence type="ECO:0000259" key="1">
    <source>
        <dbReference type="Pfam" id="PF08241"/>
    </source>
</evidence>
<name>A0A1Y1Y528_9FUNG</name>
<proteinExistence type="predicted"/>
<protein>
    <submittedName>
        <fullName evidence="2">S-adenosyl-L-methionine-dependent methyltransferase</fullName>
    </submittedName>
</protein>
<dbReference type="Gene3D" id="3.40.50.150">
    <property type="entry name" value="Vaccinia Virus protein VP39"/>
    <property type="match status" value="1"/>
</dbReference>
<gene>
    <name evidence="2" type="ORF">K493DRAFT_316169</name>
</gene>
<evidence type="ECO:0000313" key="3">
    <source>
        <dbReference type="Proteomes" id="UP000193498"/>
    </source>
</evidence>
<keyword evidence="2" id="KW-0489">Methyltransferase</keyword>
<dbReference type="GO" id="GO:0032259">
    <property type="term" value="P:methylation"/>
    <property type="evidence" value="ECO:0007669"/>
    <property type="project" value="UniProtKB-KW"/>
</dbReference>
<keyword evidence="2" id="KW-0808">Transferase</keyword>
<organism evidence="2 3">
    <name type="scientific">Basidiobolus meristosporus CBS 931.73</name>
    <dbReference type="NCBI Taxonomy" id="1314790"/>
    <lineage>
        <taxon>Eukaryota</taxon>
        <taxon>Fungi</taxon>
        <taxon>Fungi incertae sedis</taxon>
        <taxon>Zoopagomycota</taxon>
        <taxon>Entomophthoromycotina</taxon>
        <taxon>Basidiobolomycetes</taxon>
        <taxon>Basidiobolales</taxon>
        <taxon>Basidiobolaceae</taxon>
        <taxon>Basidiobolus</taxon>
    </lineage>
</organism>
<dbReference type="InParanoid" id="A0A1Y1Y528"/>
<accession>A0A1Y1Y528</accession>
<sequence>MASSVSSISIVNFDTEAPQYDQVMGGCTRNVAPHLIALSKPITKSSKILDDCCGTGMVTVELLETCPLLHEDSKTAKIHAVDLSKPMTDILRGRLAERNWSNLVEVGVMNGQDLGFEADTFTHCFMNMAIFLFPDPLKGLKEVHRTLKKGGSFAMSTWKYLGYVPILNAVQKAISPSDKLFESPLDQKWEAQETLQEFLPIAGFGNVK</sequence>
<comment type="caution">
    <text evidence="2">The sequence shown here is derived from an EMBL/GenBank/DDBJ whole genome shotgun (WGS) entry which is preliminary data.</text>
</comment>
<dbReference type="SUPFAM" id="SSF53335">
    <property type="entry name" value="S-adenosyl-L-methionine-dependent methyltransferases"/>
    <property type="match status" value="1"/>
</dbReference>
<dbReference type="EMBL" id="MCFE01000246">
    <property type="protein sequence ID" value="ORX93120.1"/>
    <property type="molecule type" value="Genomic_DNA"/>
</dbReference>
<dbReference type="InterPro" id="IPR029063">
    <property type="entry name" value="SAM-dependent_MTases_sf"/>
</dbReference>
<reference evidence="2 3" key="1">
    <citation type="submission" date="2016-07" db="EMBL/GenBank/DDBJ databases">
        <title>Pervasive Adenine N6-methylation of Active Genes in Fungi.</title>
        <authorList>
            <consortium name="DOE Joint Genome Institute"/>
            <person name="Mondo S.J."/>
            <person name="Dannebaum R.O."/>
            <person name="Kuo R.C."/>
            <person name="Labutti K."/>
            <person name="Haridas S."/>
            <person name="Kuo A."/>
            <person name="Salamov A."/>
            <person name="Ahrendt S.R."/>
            <person name="Lipzen A."/>
            <person name="Sullivan W."/>
            <person name="Andreopoulos W.B."/>
            <person name="Clum A."/>
            <person name="Lindquist E."/>
            <person name="Daum C."/>
            <person name="Ramamoorthy G.K."/>
            <person name="Gryganskyi A."/>
            <person name="Culley D."/>
            <person name="Magnuson J.K."/>
            <person name="James T.Y."/>
            <person name="O'Malley M.A."/>
            <person name="Stajich J.E."/>
            <person name="Spatafora J.W."/>
            <person name="Visel A."/>
            <person name="Grigoriev I.V."/>
        </authorList>
    </citation>
    <scope>NUCLEOTIDE SEQUENCE [LARGE SCALE GENOMIC DNA]</scope>
    <source>
        <strain evidence="2 3">CBS 931.73</strain>
    </source>
</reference>
<feature type="non-terminal residue" evidence="2">
    <location>
        <position position="208"/>
    </location>
</feature>
<dbReference type="Proteomes" id="UP000193498">
    <property type="component" value="Unassembled WGS sequence"/>
</dbReference>